<feature type="domain" description="Glycosyl hydrolase family 13 catalytic" evidence="11">
    <location>
        <begin position="387"/>
        <end position="751"/>
    </location>
</feature>
<dbReference type="NCBIfam" id="TIGR02104">
    <property type="entry name" value="pulA_typeI"/>
    <property type="match status" value="1"/>
</dbReference>
<feature type="signal peptide" evidence="10">
    <location>
        <begin position="1"/>
        <end position="23"/>
    </location>
</feature>
<dbReference type="InterPro" id="IPR005323">
    <property type="entry name" value="CBM41_pullulanase"/>
</dbReference>
<dbReference type="EMBL" id="JAFBFI010000018">
    <property type="protein sequence ID" value="MBM7694150.1"/>
    <property type="molecule type" value="Genomic_DNA"/>
</dbReference>
<evidence type="ECO:0000259" key="11">
    <source>
        <dbReference type="SMART" id="SM00642"/>
    </source>
</evidence>
<evidence type="ECO:0000313" key="13">
    <source>
        <dbReference type="Proteomes" id="UP000823486"/>
    </source>
</evidence>
<dbReference type="Pfam" id="PF02922">
    <property type="entry name" value="CBM_48"/>
    <property type="match status" value="1"/>
</dbReference>
<gene>
    <name evidence="12" type="ORF">JOC77_003594</name>
</gene>
<dbReference type="Proteomes" id="UP000823486">
    <property type="component" value="Unassembled WGS sequence"/>
</dbReference>
<evidence type="ECO:0000313" key="12">
    <source>
        <dbReference type="EMBL" id="MBM7694150.1"/>
    </source>
</evidence>
<dbReference type="InterPro" id="IPR049117">
    <property type="entry name" value="pulA_all-beta"/>
</dbReference>
<comment type="caution">
    <text evidence="12">The sequence shown here is derived from an EMBL/GenBank/DDBJ whole genome shotgun (WGS) entry which is preliminary data.</text>
</comment>
<dbReference type="PANTHER" id="PTHR43002">
    <property type="entry name" value="GLYCOGEN DEBRANCHING ENZYME"/>
    <property type="match status" value="1"/>
</dbReference>
<protein>
    <recommendedName>
        <fullName evidence="7">pullulanase</fullName>
        <ecNumber evidence="7">3.2.1.41</ecNumber>
    </recommendedName>
    <alternativeName>
        <fullName evidence="8">Alpha-dextrin endo-1,6-alpha-glucosidase</fullName>
    </alternativeName>
    <alternativeName>
        <fullName evidence="9">Pullulan 6-glucanohydrolase</fullName>
    </alternativeName>
</protein>
<dbReference type="Gene3D" id="2.60.40.1110">
    <property type="match status" value="1"/>
</dbReference>
<dbReference type="GO" id="GO:0051060">
    <property type="term" value="F:pullulanase activity"/>
    <property type="evidence" value="ECO:0007669"/>
    <property type="project" value="UniProtKB-EC"/>
</dbReference>
<dbReference type="RefSeq" id="WP_239558859.1">
    <property type="nucleotide sequence ID" value="NZ_JAFBFI010000018.1"/>
</dbReference>
<dbReference type="SMART" id="SM00642">
    <property type="entry name" value="Aamy"/>
    <property type="match status" value="1"/>
</dbReference>
<dbReference type="Gene3D" id="2.60.40.2320">
    <property type="match status" value="1"/>
</dbReference>
<dbReference type="SUPFAM" id="SSF81296">
    <property type="entry name" value="E set domains"/>
    <property type="match status" value="1"/>
</dbReference>
<dbReference type="InterPro" id="IPR006047">
    <property type="entry name" value="GH13_cat_dom"/>
</dbReference>
<name>A0ABS2QMG2_9BACI</name>
<dbReference type="SUPFAM" id="SSF49452">
    <property type="entry name" value="Starch-binding domain-like"/>
    <property type="match status" value="1"/>
</dbReference>
<evidence type="ECO:0000256" key="2">
    <source>
        <dbReference type="ARBA" id="ARBA00022729"/>
    </source>
</evidence>
<organism evidence="12 13">
    <name type="scientific">Peribacillus deserti</name>
    <dbReference type="NCBI Taxonomy" id="673318"/>
    <lineage>
        <taxon>Bacteria</taxon>
        <taxon>Bacillati</taxon>
        <taxon>Bacillota</taxon>
        <taxon>Bacilli</taxon>
        <taxon>Bacillales</taxon>
        <taxon>Bacillaceae</taxon>
        <taxon>Peribacillus</taxon>
    </lineage>
</organism>
<dbReference type="CDD" id="cd10315">
    <property type="entry name" value="CBM41_pullulanase"/>
    <property type="match status" value="1"/>
</dbReference>
<dbReference type="InterPro" id="IPR013784">
    <property type="entry name" value="Carb-bd-like_fold"/>
</dbReference>
<evidence type="ECO:0000256" key="7">
    <source>
        <dbReference type="ARBA" id="ARBA00024062"/>
    </source>
</evidence>
<keyword evidence="13" id="KW-1185">Reference proteome</keyword>
<dbReference type="Gene3D" id="2.60.40.10">
    <property type="entry name" value="Immunoglobulins"/>
    <property type="match status" value="1"/>
</dbReference>
<dbReference type="SUPFAM" id="SSF51445">
    <property type="entry name" value="(Trans)glycosidases"/>
    <property type="match status" value="1"/>
</dbReference>
<dbReference type="Pfam" id="PF03714">
    <property type="entry name" value="PUD"/>
    <property type="match status" value="1"/>
</dbReference>
<evidence type="ECO:0000256" key="1">
    <source>
        <dbReference type="ARBA" id="ARBA00008061"/>
    </source>
</evidence>
<dbReference type="Gene3D" id="2.60.40.1180">
    <property type="entry name" value="Golgi alpha-mannosidase II"/>
    <property type="match status" value="1"/>
</dbReference>
<keyword evidence="3 12" id="KW-0378">Hydrolase</keyword>
<proteinExistence type="inferred from homology"/>
<dbReference type="Pfam" id="PF00128">
    <property type="entry name" value="Alpha-amylase"/>
    <property type="match status" value="1"/>
</dbReference>
<dbReference type="Pfam" id="PF21653">
    <property type="entry name" value="pulA_all-beta"/>
    <property type="match status" value="1"/>
</dbReference>
<dbReference type="InterPro" id="IPR013783">
    <property type="entry name" value="Ig-like_fold"/>
</dbReference>
<dbReference type="InterPro" id="IPR017853">
    <property type="entry name" value="GH"/>
</dbReference>
<evidence type="ECO:0000256" key="8">
    <source>
        <dbReference type="ARBA" id="ARBA00029618"/>
    </source>
</evidence>
<accession>A0ABS2QMG2</accession>
<dbReference type="InterPro" id="IPR014756">
    <property type="entry name" value="Ig_E-set"/>
</dbReference>
<sequence length="850" mass="95595">MKKKTVFLVFVAAILLVSSLVSAFFLKTIAQAEGATKVTIHYRPAPDDTKNWNLWIWPEGKDGKAYPFTDEDGFGKTAEVILDGSYSKVGFIVRTDSWEKDGGDRFIDIKNAAGEVWVVSGDDRVYTEQPEIDQTPKITSAVIDELNSITFQTNIPFNITEQPNGGIQLSGAHIKEVKPLIDGKTVTNQVKVVTSDPLNLSGQYTISKEGYGETTVGIGKVVRTKEFDDLYYYRGRDLGNTYEKDKTSFRVWAPTARELKLVTYTSWDDKEGTEIPMKKDIKGTWVTEIKGNQQGLIYTYKVLIADRWNEAVDPYVRAVTVNGDKGVVMDLTKTDPKKWTQKKKRFTNPEDAVIYELHVRDLSIQKESGIKNKGKYLGAAEAGTRGPGGFKTGLDYMKELGVTHVQFLPLYDYRTVDETELEEPQFNWGYDPKNYNAPEGSYATDPYDPAARIRELKQMVQALHENDLNVIMDVVYNHVYDMNEHSFNKLVPGYFFRYNENGTPANGTGVGNDIASERKMAQKFIVESVSYWAKEYHLDGFRFDLMGILDVETMNKVRKELDKIDPSIIVLGEGWDMGTPLPPDQKANQKNAEKMDGIAHFNDSIRDSLKGSVFSDQDKGFINGKPNTENIIKQGIEAGINYPKATASYTDPGQTVTYVEAHDNLTLWDKLQLTNPEASLKDQIQMHKLASSIMLTSQGVSFIHAGQEFMRTKQGDHNSYKSPDSINQLDWNRRAEFDEQVQYIEGLIELRKKFSSFRMDTADKIKDNLTFIDSPVQTVAFTLNAKANHDAANEIAVIHNAGTKDTEITLPSNAVWKVLVDGDSAGTKILNKFKGSRITVTAKSTYVLIR</sequence>
<dbReference type="InterPro" id="IPR004193">
    <property type="entry name" value="Glyco_hydro_13_N"/>
</dbReference>
<dbReference type="Gene3D" id="3.20.20.80">
    <property type="entry name" value="Glycosidases"/>
    <property type="match status" value="1"/>
</dbReference>
<reference evidence="12 13" key="1">
    <citation type="submission" date="2021-01" db="EMBL/GenBank/DDBJ databases">
        <title>Genomic Encyclopedia of Type Strains, Phase IV (KMG-IV): sequencing the most valuable type-strain genomes for metagenomic binning, comparative biology and taxonomic classification.</title>
        <authorList>
            <person name="Goeker M."/>
        </authorList>
    </citation>
    <scope>NUCLEOTIDE SEQUENCE [LARGE SCALE GENOMIC DNA]</scope>
    <source>
        <strain evidence="12 13">DSM 105482</strain>
    </source>
</reference>
<comment type="catalytic activity">
    <reaction evidence="6">
        <text>Hydrolysis of (1-&gt;6)-alpha-D-glucosidic linkages in pullulan, amylopectin and glycogen, and in the alpha- and beta-limit dextrins of amylopectin and glycogen.</text>
        <dbReference type="EC" id="3.2.1.41"/>
    </reaction>
</comment>
<evidence type="ECO:0000256" key="3">
    <source>
        <dbReference type="ARBA" id="ARBA00022801"/>
    </source>
</evidence>
<evidence type="ECO:0000256" key="6">
    <source>
        <dbReference type="ARBA" id="ARBA00023965"/>
    </source>
</evidence>
<keyword evidence="5 12" id="KW-0326">Glycosidase</keyword>
<evidence type="ECO:0000256" key="10">
    <source>
        <dbReference type="SAM" id="SignalP"/>
    </source>
</evidence>
<comment type="similarity">
    <text evidence="1">Belongs to the glycosyl hydrolase 13 family.</text>
</comment>
<feature type="chain" id="PRO_5046543135" description="pullulanase" evidence="10">
    <location>
        <begin position="24"/>
        <end position="850"/>
    </location>
</feature>
<dbReference type="CDD" id="cd02860">
    <property type="entry name" value="E_set_Pullulanase"/>
    <property type="match status" value="1"/>
</dbReference>
<evidence type="ECO:0000256" key="5">
    <source>
        <dbReference type="ARBA" id="ARBA00023295"/>
    </source>
</evidence>
<keyword evidence="2 10" id="KW-0732">Signal</keyword>
<dbReference type="InterPro" id="IPR013780">
    <property type="entry name" value="Glyco_hydro_b"/>
</dbReference>
<evidence type="ECO:0000256" key="4">
    <source>
        <dbReference type="ARBA" id="ARBA00022837"/>
    </source>
</evidence>
<dbReference type="EC" id="3.2.1.41" evidence="7"/>
<dbReference type="CDD" id="cd11341">
    <property type="entry name" value="AmyAc_Pullulanase_LD-like"/>
    <property type="match status" value="1"/>
</dbReference>
<dbReference type="InterPro" id="IPR011840">
    <property type="entry name" value="PulA_typeI"/>
</dbReference>
<keyword evidence="4" id="KW-0106">Calcium</keyword>
<evidence type="ECO:0000256" key="9">
    <source>
        <dbReference type="ARBA" id="ARBA00031076"/>
    </source>
</evidence>